<gene>
    <name evidence="1" type="ORF">N5I87_21305</name>
</gene>
<evidence type="ECO:0000313" key="1">
    <source>
        <dbReference type="EMBL" id="MCT7318564.1"/>
    </source>
</evidence>
<sequence length="184" mass="20794">MPIIKNFGFLWERKYIHRGGGGSGNSGHLRGETKKKFVADFREQIGVYVLYDRNQSIVYVGQAGNGNATLFTRLRHHMDGALWNRWEYFSWVGFRDVNANGSLSSQQSIDAGVSGFKYSDALNEIEGILIEIIEPKLNKQGGRLRGAKEFFQVIDPKVRDVSNQDLYSNLHLISAEIEALKNLV</sequence>
<evidence type="ECO:0000313" key="2">
    <source>
        <dbReference type="Proteomes" id="UP001164374"/>
    </source>
</evidence>
<accession>A0AAE3I6J2</accession>
<reference evidence="1" key="1">
    <citation type="journal article" date="2023" name="Front. Microbiol.">
        <title>Ralstonia chuxiongensis sp. nov., Ralstonia mojiangensis sp. nov., and Ralstonia soli sp. nov., isolated from tobacco fields, are three novel species in the family Burkholderiaceae.</title>
        <authorList>
            <person name="Lu C.H."/>
            <person name="Zhang Y.Y."/>
            <person name="Jiang N."/>
            <person name="Chen W."/>
            <person name="Shao X."/>
            <person name="Zhao Z.M."/>
            <person name="Lu W.L."/>
            <person name="Hu X."/>
            <person name="Xi Y.X."/>
            <person name="Zou S.Y."/>
            <person name="Wei Q.J."/>
            <person name="Lin Z.L."/>
            <person name="Gong L."/>
            <person name="Gai X.T."/>
            <person name="Zhang L.Q."/>
            <person name="Li J.Y."/>
            <person name="Jin Y."/>
            <person name="Xia Z.Y."/>
        </authorList>
    </citation>
    <scope>NUCLEOTIDE SEQUENCE</scope>
    <source>
        <strain evidence="1">22TCCZM01-4</strain>
    </source>
</reference>
<dbReference type="EMBL" id="JAOCQJ010000006">
    <property type="protein sequence ID" value="MCT7318564.1"/>
    <property type="molecule type" value="Genomic_DNA"/>
</dbReference>
<evidence type="ECO:0008006" key="3">
    <source>
        <dbReference type="Google" id="ProtNLM"/>
    </source>
</evidence>
<comment type="caution">
    <text evidence="1">The sequence shown here is derived from an EMBL/GenBank/DDBJ whole genome shotgun (WGS) entry which is preliminary data.</text>
</comment>
<protein>
    <recommendedName>
        <fullName evidence="3">GIY-YIG domain-containing protein</fullName>
    </recommendedName>
</protein>
<reference evidence="1" key="2">
    <citation type="submission" date="2023-02" db="EMBL/GenBank/DDBJ databases">
        <authorList>
            <person name="Lu C.-H."/>
        </authorList>
    </citation>
    <scope>NUCLEOTIDE SEQUENCE</scope>
    <source>
        <strain evidence="1">22TCCZM01-4</strain>
    </source>
</reference>
<organism evidence="1 2">
    <name type="scientific">Ralstonia mojiangensis</name>
    <dbReference type="NCBI Taxonomy" id="2953895"/>
    <lineage>
        <taxon>Bacteria</taxon>
        <taxon>Pseudomonadati</taxon>
        <taxon>Pseudomonadota</taxon>
        <taxon>Betaproteobacteria</taxon>
        <taxon>Burkholderiales</taxon>
        <taxon>Burkholderiaceae</taxon>
        <taxon>Ralstonia</taxon>
    </lineage>
</organism>
<dbReference type="AlphaFoldDB" id="A0AAE3I6J2"/>
<name>A0AAE3I6J2_9RALS</name>
<dbReference type="RefSeq" id="WP_260800639.1">
    <property type="nucleotide sequence ID" value="NZ_JAOCQJ010000006.1"/>
</dbReference>
<proteinExistence type="predicted"/>
<dbReference type="Proteomes" id="UP001164374">
    <property type="component" value="Unassembled WGS sequence"/>
</dbReference>